<name>A0ABY9VCI2_9BACI</name>
<feature type="compositionally biased region" description="Polar residues" evidence="1">
    <location>
        <begin position="1"/>
        <end position="11"/>
    </location>
</feature>
<evidence type="ECO:0000256" key="1">
    <source>
        <dbReference type="SAM" id="MobiDB-lite"/>
    </source>
</evidence>
<dbReference type="RefSeq" id="WP_311071022.1">
    <property type="nucleotide sequence ID" value="NZ_CP134494.1"/>
</dbReference>
<gene>
    <name evidence="2" type="ORF">RH061_14000</name>
</gene>
<dbReference type="Proteomes" id="UP001303324">
    <property type="component" value="Chromosome"/>
</dbReference>
<feature type="region of interest" description="Disordered" evidence="1">
    <location>
        <begin position="1"/>
        <end position="22"/>
    </location>
</feature>
<evidence type="ECO:0000313" key="3">
    <source>
        <dbReference type="Proteomes" id="UP001303324"/>
    </source>
</evidence>
<proteinExistence type="predicted"/>
<dbReference type="EMBL" id="CP134494">
    <property type="protein sequence ID" value="WNF21308.1"/>
    <property type="molecule type" value="Genomic_DNA"/>
</dbReference>
<protein>
    <submittedName>
        <fullName evidence="2">Uncharacterized protein</fullName>
    </submittedName>
</protein>
<keyword evidence="3" id="KW-1185">Reference proteome</keyword>
<sequence>MEKKLTQTSAKAHQRTDTEDRAKEYKNWHRQLDRGLYMLDVDAIEWRYRKGKLVPVAVMELTRTDSDFPINQKYLNAIVNRFENRDLQAKSARLVAEALNVEAYIVLFRYNCKEFHLYNLTRNGPWVKFNEDKMEEFLKSL</sequence>
<reference evidence="2 3" key="1">
    <citation type="submission" date="2023-09" db="EMBL/GenBank/DDBJ databases">
        <title>Microbial mechanism of fulvic acid promoting antimony reduction mineralization in rice fields.</title>
        <authorList>
            <person name="Chen G."/>
            <person name="Lan J."/>
        </authorList>
    </citation>
    <scope>NUCLEOTIDE SEQUENCE [LARGE SCALE GENOMIC DNA]</scope>
    <source>
        <strain evidence="2 3">PS1</strain>
    </source>
</reference>
<evidence type="ECO:0000313" key="2">
    <source>
        <dbReference type="EMBL" id="WNF21308.1"/>
    </source>
</evidence>
<organism evidence="2 3">
    <name type="scientific">Mesobacillus jeotgali</name>
    <dbReference type="NCBI Taxonomy" id="129985"/>
    <lineage>
        <taxon>Bacteria</taxon>
        <taxon>Bacillati</taxon>
        <taxon>Bacillota</taxon>
        <taxon>Bacilli</taxon>
        <taxon>Bacillales</taxon>
        <taxon>Bacillaceae</taxon>
        <taxon>Mesobacillus</taxon>
    </lineage>
</organism>
<accession>A0ABY9VCI2</accession>